<gene>
    <name evidence="2" type="ORF">KBB96_10960</name>
</gene>
<keyword evidence="3" id="KW-1185">Reference proteome</keyword>
<dbReference type="EMBL" id="CP073100">
    <property type="protein sequence ID" value="QUE49391.1"/>
    <property type="molecule type" value="Genomic_DNA"/>
</dbReference>
<reference evidence="2" key="1">
    <citation type="submission" date="2021-04" db="EMBL/GenBank/DDBJ databases">
        <title>Luteolibacter sp. 32A isolated from the skin of an Anderson's salamander (Ambystoma andersonii).</title>
        <authorList>
            <person name="Spergser J."/>
            <person name="Busse H.-J."/>
        </authorList>
    </citation>
    <scope>NUCLEOTIDE SEQUENCE</scope>
    <source>
        <strain evidence="2">32A</strain>
    </source>
</reference>
<protein>
    <recommendedName>
        <fullName evidence="4">DUF4198 domain-containing protein</fullName>
    </recommendedName>
</protein>
<proteinExistence type="predicted"/>
<sequence>MFRPLIPGLIAALCPLLLHAQDAPAAGSPATEEAKTKGLKFQVSAWGDWSGAPLFAQVEAKKYTQLKIADMALTEAMPFKREEGITLYEKVEAKDGKEEGYKPKFHVTVPADIKTPLVLLLPGKDKQMIPRVYELDPSGYPAGAYRFVNLSPIPVLATVNETRTTVPPNGDKIVNRSPKADERVQITGTVMGQDGVPQKLFSTMAINRTTKRMMMFFYPATTTADSATLMCRSLVDFVEPAKP</sequence>
<name>A0A975G604_9BACT</name>
<dbReference type="KEGG" id="lamb:KBB96_10960"/>
<accession>A0A975G604</accession>
<evidence type="ECO:0000313" key="2">
    <source>
        <dbReference type="EMBL" id="QUE49391.1"/>
    </source>
</evidence>
<evidence type="ECO:0000313" key="3">
    <source>
        <dbReference type="Proteomes" id="UP000676169"/>
    </source>
</evidence>
<feature type="chain" id="PRO_5036903063" description="DUF4198 domain-containing protein" evidence="1">
    <location>
        <begin position="21"/>
        <end position="243"/>
    </location>
</feature>
<feature type="signal peptide" evidence="1">
    <location>
        <begin position="1"/>
        <end position="20"/>
    </location>
</feature>
<evidence type="ECO:0000256" key="1">
    <source>
        <dbReference type="SAM" id="SignalP"/>
    </source>
</evidence>
<dbReference type="Proteomes" id="UP000676169">
    <property type="component" value="Chromosome"/>
</dbReference>
<keyword evidence="1" id="KW-0732">Signal</keyword>
<organism evidence="2 3">
    <name type="scientific">Luteolibacter ambystomatis</name>
    <dbReference type="NCBI Taxonomy" id="2824561"/>
    <lineage>
        <taxon>Bacteria</taxon>
        <taxon>Pseudomonadati</taxon>
        <taxon>Verrucomicrobiota</taxon>
        <taxon>Verrucomicrobiia</taxon>
        <taxon>Verrucomicrobiales</taxon>
        <taxon>Verrucomicrobiaceae</taxon>
        <taxon>Luteolibacter</taxon>
    </lineage>
</organism>
<dbReference type="AlphaFoldDB" id="A0A975G604"/>
<dbReference type="RefSeq" id="WP_211629452.1">
    <property type="nucleotide sequence ID" value="NZ_CP073100.1"/>
</dbReference>
<evidence type="ECO:0008006" key="4">
    <source>
        <dbReference type="Google" id="ProtNLM"/>
    </source>
</evidence>